<organism evidence="2 3">
    <name type="scientific">Roseburia hominis</name>
    <dbReference type="NCBI Taxonomy" id="301301"/>
    <lineage>
        <taxon>Bacteria</taxon>
        <taxon>Bacillati</taxon>
        <taxon>Bacillota</taxon>
        <taxon>Clostridia</taxon>
        <taxon>Lachnospirales</taxon>
        <taxon>Lachnospiraceae</taxon>
        <taxon>Roseburia</taxon>
    </lineage>
</organism>
<keyword evidence="1" id="KW-1133">Transmembrane helix</keyword>
<proteinExistence type="predicted"/>
<dbReference type="GO" id="GO:0008643">
    <property type="term" value="P:carbohydrate transport"/>
    <property type="evidence" value="ECO:0007669"/>
    <property type="project" value="InterPro"/>
</dbReference>
<dbReference type="Pfam" id="PF13347">
    <property type="entry name" value="MFS_2"/>
    <property type="match status" value="1"/>
</dbReference>
<dbReference type="AlphaFoldDB" id="A0A395V955"/>
<gene>
    <name evidence="2" type="ORF">DWX93_12830</name>
</gene>
<keyword evidence="1" id="KW-0812">Transmembrane</keyword>
<feature type="transmembrane region" description="Helical" evidence="1">
    <location>
        <begin position="192"/>
        <end position="215"/>
    </location>
</feature>
<feature type="transmembrane region" description="Helical" evidence="1">
    <location>
        <begin position="118"/>
        <end position="136"/>
    </location>
</feature>
<feature type="transmembrane region" description="Helical" evidence="1">
    <location>
        <begin position="435"/>
        <end position="458"/>
    </location>
</feature>
<evidence type="ECO:0000256" key="1">
    <source>
        <dbReference type="SAM" id="Phobius"/>
    </source>
</evidence>
<dbReference type="Proteomes" id="UP000266172">
    <property type="component" value="Unassembled WGS sequence"/>
</dbReference>
<dbReference type="PROSITE" id="PS51257">
    <property type="entry name" value="PROKAR_LIPOPROTEIN"/>
    <property type="match status" value="1"/>
</dbReference>
<dbReference type="GO" id="GO:0015293">
    <property type="term" value="F:symporter activity"/>
    <property type="evidence" value="ECO:0007669"/>
    <property type="project" value="InterPro"/>
</dbReference>
<feature type="transmembrane region" description="Helical" evidence="1">
    <location>
        <begin position="157"/>
        <end position="180"/>
    </location>
</feature>
<dbReference type="InterPro" id="IPR036259">
    <property type="entry name" value="MFS_trans_sf"/>
</dbReference>
<accession>A0A395V955</accession>
<dbReference type="PANTHER" id="PTHR11328:SF24">
    <property type="entry name" value="MAJOR FACILITATOR SUPERFAMILY (MFS) PROFILE DOMAIN-CONTAINING PROTEIN"/>
    <property type="match status" value="1"/>
</dbReference>
<dbReference type="EMBL" id="QRVL01000012">
    <property type="protein sequence ID" value="RGS38403.1"/>
    <property type="molecule type" value="Genomic_DNA"/>
</dbReference>
<dbReference type="SUPFAM" id="SSF103473">
    <property type="entry name" value="MFS general substrate transporter"/>
    <property type="match status" value="1"/>
</dbReference>
<protein>
    <submittedName>
        <fullName evidence="2">Sugar transporter</fullName>
    </submittedName>
</protein>
<feature type="transmembrane region" description="Helical" evidence="1">
    <location>
        <begin position="49"/>
        <end position="69"/>
    </location>
</feature>
<dbReference type="GO" id="GO:0005886">
    <property type="term" value="C:plasma membrane"/>
    <property type="evidence" value="ECO:0007669"/>
    <property type="project" value="TreeGrafter"/>
</dbReference>
<feature type="transmembrane region" description="Helical" evidence="1">
    <location>
        <begin position="341"/>
        <end position="361"/>
    </location>
</feature>
<keyword evidence="2" id="KW-0813">Transport</keyword>
<comment type="caution">
    <text evidence="2">The sequence shown here is derived from an EMBL/GenBank/DDBJ whole genome shotgun (WGS) entry which is preliminary data.</text>
</comment>
<feature type="transmembrane region" description="Helical" evidence="1">
    <location>
        <begin position="402"/>
        <end position="423"/>
    </location>
</feature>
<reference evidence="2 3" key="1">
    <citation type="submission" date="2018-08" db="EMBL/GenBank/DDBJ databases">
        <title>A genome reference for cultivated species of the human gut microbiota.</title>
        <authorList>
            <person name="Zou Y."/>
            <person name="Xue W."/>
            <person name="Luo G."/>
        </authorList>
    </citation>
    <scope>NUCLEOTIDE SEQUENCE [LARGE SCALE GENOMIC DNA]</scope>
    <source>
        <strain evidence="2 3">AF22-12AC</strain>
    </source>
</reference>
<sequence length="483" mass="52773">MKAKTREINTDGVQYRKVSNARLILAMSHAASIGCFTSAIGYVSYAANLGFGIPILLVGTLMTIARIFDGITDPLVSLLVDRVNTKFGKLRIFMSMGWLLESVSIMALYQWACGRGHSVLLFMVLYLLYYIGYTMQNMAGQMISPVITNDPKQRPMVGVWNTIYTYIIAIVTSMAVAVVLLPRFGNEYTLELLGIVAKLMIAISFLFLVLCMIGISPIDRPENFVKSESQHVSPKTMLNLIAHNSALQRFVIAATSDKLAMQITNQAIISTVLYGIIVGNMAFSAFLNMVAIIPSFIFAFVSAKYTGKHGSRDSITFWTRICIYVNLIFVLLMFFSAHTAIAAHPVAMVAFVVLTLLANGLRVAVSTGTSSMLADVVDYEAARSGNYMPGTVSGVYGFIDKLVSSLGALIATACVAMIGYTTTAPQPTDSKTMPIVIMGTFLVYVVPIIGWVLTLIALKNTPITKEEMVEVQKKIAGLKREEE</sequence>
<feature type="transmembrane region" description="Helical" evidence="1">
    <location>
        <begin position="283"/>
        <end position="303"/>
    </location>
</feature>
<keyword evidence="1" id="KW-0472">Membrane</keyword>
<name>A0A395V955_9FIRM</name>
<keyword evidence="2" id="KW-0762">Sugar transport</keyword>
<feature type="transmembrane region" description="Helical" evidence="1">
    <location>
        <begin position="21"/>
        <end position="43"/>
    </location>
</feature>
<feature type="transmembrane region" description="Helical" evidence="1">
    <location>
        <begin position="259"/>
        <end position="277"/>
    </location>
</feature>
<evidence type="ECO:0000313" key="3">
    <source>
        <dbReference type="Proteomes" id="UP000266172"/>
    </source>
</evidence>
<feature type="transmembrane region" description="Helical" evidence="1">
    <location>
        <begin position="90"/>
        <end position="112"/>
    </location>
</feature>
<dbReference type="PANTHER" id="PTHR11328">
    <property type="entry name" value="MAJOR FACILITATOR SUPERFAMILY DOMAIN-CONTAINING PROTEIN"/>
    <property type="match status" value="1"/>
</dbReference>
<feature type="transmembrane region" description="Helical" evidence="1">
    <location>
        <begin position="315"/>
        <end position="335"/>
    </location>
</feature>
<dbReference type="InterPro" id="IPR039672">
    <property type="entry name" value="MFS_2"/>
</dbReference>
<evidence type="ECO:0000313" key="2">
    <source>
        <dbReference type="EMBL" id="RGS38403.1"/>
    </source>
</evidence>